<dbReference type="EMBL" id="BMCP01000001">
    <property type="protein sequence ID" value="GGE33642.1"/>
    <property type="molecule type" value="Genomic_DNA"/>
</dbReference>
<evidence type="ECO:0000313" key="2">
    <source>
        <dbReference type="Proteomes" id="UP000602745"/>
    </source>
</evidence>
<reference evidence="1" key="1">
    <citation type="journal article" date="2014" name="Int. J. Syst. Evol. Microbiol.">
        <title>Complete genome sequence of Corynebacterium casei LMG S-19264T (=DSM 44701T), isolated from a smear-ripened cheese.</title>
        <authorList>
            <consortium name="US DOE Joint Genome Institute (JGI-PGF)"/>
            <person name="Walter F."/>
            <person name="Albersmeier A."/>
            <person name="Kalinowski J."/>
            <person name="Ruckert C."/>
        </authorList>
    </citation>
    <scope>NUCLEOTIDE SEQUENCE</scope>
    <source>
        <strain evidence="1">CCM 7684</strain>
    </source>
</reference>
<dbReference type="Proteomes" id="UP000602745">
    <property type="component" value="Unassembled WGS sequence"/>
</dbReference>
<sequence length="84" mass="9465">MTRNTNLTRKPAREFTPPAYIAWHVDEKGTKKYWTRIGAAWRHQKGEGLTLQLDLVPVTGGRIVLRVPKVDDASPETTHEEVGA</sequence>
<name>A0A8J2YBL8_9RHOB</name>
<gene>
    <name evidence="1" type="ORF">GCM10007276_08700</name>
</gene>
<organism evidence="1 2">
    <name type="scientific">Agaricicola taiwanensis</name>
    <dbReference type="NCBI Taxonomy" id="591372"/>
    <lineage>
        <taxon>Bacteria</taxon>
        <taxon>Pseudomonadati</taxon>
        <taxon>Pseudomonadota</taxon>
        <taxon>Alphaproteobacteria</taxon>
        <taxon>Rhodobacterales</taxon>
        <taxon>Paracoccaceae</taxon>
        <taxon>Agaricicola</taxon>
    </lineage>
</organism>
<reference evidence="1" key="2">
    <citation type="submission" date="2020-09" db="EMBL/GenBank/DDBJ databases">
        <authorList>
            <person name="Sun Q."/>
            <person name="Sedlacek I."/>
        </authorList>
    </citation>
    <scope>NUCLEOTIDE SEQUENCE</scope>
    <source>
        <strain evidence="1">CCM 7684</strain>
    </source>
</reference>
<dbReference type="RefSeq" id="WP_188408454.1">
    <property type="nucleotide sequence ID" value="NZ_BMCP01000001.1"/>
</dbReference>
<keyword evidence="2" id="KW-1185">Reference proteome</keyword>
<accession>A0A8J2YBL8</accession>
<dbReference type="AlphaFoldDB" id="A0A8J2YBL8"/>
<evidence type="ECO:0000313" key="1">
    <source>
        <dbReference type="EMBL" id="GGE33642.1"/>
    </source>
</evidence>
<comment type="caution">
    <text evidence="1">The sequence shown here is derived from an EMBL/GenBank/DDBJ whole genome shotgun (WGS) entry which is preliminary data.</text>
</comment>
<protein>
    <submittedName>
        <fullName evidence="1">Uncharacterized protein</fullName>
    </submittedName>
</protein>
<proteinExistence type="predicted"/>